<dbReference type="OrthoDB" id="442447at2759"/>
<accession>A0A813BLJ8</accession>
<protein>
    <submittedName>
        <fullName evidence="1">Uncharacterized protein</fullName>
    </submittedName>
</protein>
<gene>
    <name evidence="1" type="ORF">SNEC2469_LOCUS31014</name>
</gene>
<evidence type="ECO:0000313" key="1">
    <source>
        <dbReference type="EMBL" id="CAE7910895.1"/>
    </source>
</evidence>
<dbReference type="EMBL" id="CAJNJA010073830">
    <property type="protein sequence ID" value="CAE7910895.1"/>
    <property type="molecule type" value="Genomic_DNA"/>
</dbReference>
<feature type="non-terminal residue" evidence="1">
    <location>
        <position position="1"/>
    </location>
</feature>
<comment type="caution">
    <text evidence="1">The sequence shown here is derived from an EMBL/GenBank/DDBJ whole genome shotgun (WGS) entry which is preliminary data.</text>
</comment>
<sequence>MLEAVNREFQSYGLQLEGAAGDLLSTSGVWQSNIQRDMMRRCKVSQVPLTKLEVPVMVKVKMTKKKLPVVLPHQLLPWLVENGFLPVDDDACHEVASYWSHARSVGLAASGQTDAHIPLYLWGDDAQFTQTHQDKLVAVAFGRVLETCKNALRTVWPLFLYQQAYSVGPGTLNTFMDEVVKSFNILYEEGVMVKTPSGERKRLYAAVVQYQGDWKWHK</sequence>
<dbReference type="Proteomes" id="UP000601435">
    <property type="component" value="Unassembled WGS sequence"/>
</dbReference>
<proteinExistence type="predicted"/>
<organism evidence="1 2">
    <name type="scientific">Symbiodinium necroappetens</name>
    <dbReference type="NCBI Taxonomy" id="1628268"/>
    <lineage>
        <taxon>Eukaryota</taxon>
        <taxon>Sar</taxon>
        <taxon>Alveolata</taxon>
        <taxon>Dinophyceae</taxon>
        <taxon>Suessiales</taxon>
        <taxon>Symbiodiniaceae</taxon>
        <taxon>Symbiodinium</taxon>
    </lineage>
</organism>
<dbReference type="AlphaFoldDB" id="A0A813BLJ8"/>
<evidence type="ECO:0000313" key="2">
    <source>
        <dbReference type="Proteomes" id="UP000601435"/>
    </source>
</evidence>
<keyword evidence="2" id="KW-1185">Reference proteome</keyword>
<reference evidence="1" key="1">
    <citation type="submission" date="2021-02" db="EMBL/GenBank/DDBJ databases">
        <authorList>
            <person name="Dougan E. K."/>
            <person name="Rhodes N."/>
            <person name="Thang M."/>
            <person name="Chan C."/>
        </authorList>
    </citation>
    <scope>NUCLEOTIDE SEQUENCE</scope>
</reference>
<name>A0A813BLJ8_9DINO</name>